<sequence>MKKIILLIGFLIIFTSCSKNIYGKYNTSYSRDKSAFFQITLNSDNTVEKTEIHTISIFAKGHYILKEKQVICFLDSTKNNFPPDTLTFKIKGNKLYFVKKGIVNTKFYLRKE</sequence>
<dbReference type="RefSeq" id="WP_089081161.1">
    <property type="nucleotide sequence ID" value="NZ_VFPJ01000001.1"/>
</dbReference>
<gene>
    <name evidence="1" type="ORF">BC670_0072</name>
</gene>
<dbReference type="EMBL" id="VFPJ01000001">
    <property type="protein sequence ID" value="TQM39294.1"/>
    <property type="molecule type" value="Genomic_DNA"/>
</dbReference>
<evidence type="ECO:0008006" key="3">
    <source>
        <dbReference type="Google" id="ProtNLM"/>
    </source>
</evidence>
<dbReference type="AlphaFoldDB" id="A0A543FZW3"/>
<accession>A0A543FZW3</accession>
<name>A0A543FZW3_9FLAO</name>
<proteinExistence type="predicted"/>
<dbReference type="Proteomes" id="UP000320773">
    <property type="component" value="Unassembled WGS sequence"/>
</dbReference>
<organism evidence="1 2">
    <name type="scientific">Flavobacterium branchiophilum</name>
    <dbReference type="NCBI Taxonomy" id="55197"/>
    <lineage>
        <taxon>Bacteria</taxon>
        <taxon>Pseudomonadati</taxon>
        <taxon>Bacteroidota</taxon>
        <taxon>Flavobacteriia</taxon>
        <taxon>Flavobacteriales</taxon>
        <taxon>Flavobacteriaceae</taxon>
        <taxon>Flavobacterium</taxon>
    </lineage>
</organism>
<evidence type="ECO:0000313" key="2">
    <source>
        <dbReference type="Proteomes" id="UP000320773"/>
    </source>
</evidence>
<evidence type="ECO:0000313" key="1">
    <source>
        <dbReference type="EMBL" id="TQM39294.1"/>
    </source>
</evidence>
<reference evidence="1 2" key="1">
    <citation type="submission" date="2019-06" db="EMBL/GenBank/DDBJ databases">
        <title>Genomic Encyclopedia of Archaeal and Bacterial Type Strains, Phase II (KMG-II): from individual species to whole genera.</title>
        <authorList>
            <person name="Goeker M."/>
        </authorList>
    </citation>
    <scope>NUCLEOTIDE SEQUENCE [LARGE SCALE GENOMIC DNA]</scope>
    <source>
        <strain evidence="1 2">DSM 24789</strain>
    </source>
</reference>
<dbReference type="PROSITE" id="PS51257">
    <property type="entry name" value="PROKAR_LIPOPROTEIN"/>
    <property type="match status" value="1"/>
</dbReference>
<protein>
    <recommendedName>
        <fullName evidence="3">Lipoprotein</fullName>
    </recommendedName>
</protein>
<comment type="caution">
    <text evidence="1">The sequence shown here is derived from an EMBL/GenBank/DDBJ whole genome shotgun (WGS) entry which is preliminary data.</text>
</comment>